<keyword evidence="1" id="KW-0472">Membrane</keyword>
<dbReference type="Gene3D" id="3.30.565.10">
    <property type="entry name" value="Histidine kinase-like ATPase, C-terminal domain"/>
    <property type="match status" value="1"/>
</dbReference>
<protein>
    <submittedName>
        <fullName evidence="3">Putative Signal transduction histidine kinase, LytS</fullName>
    </submittedName>
</protein>
<keyword evidence="1" id="KW-0812">Transmembrane</keyword>
<dbReference type="PANTHER" id="PTHR34220">
    <property type="entry name" value="SENSOR HISTIDINE KINASE YPDA"/>
    <property type="match status" value="1"/>
</dbReference>
<dbReference type="Proteomes" id="UP000239735">
    <property type="component" value="Unassembled WGS sequence"/>
</dbReference>
<feature type="transmembrane region" description="Helical" evidence="1">
    <location>
        <begin position="59"/>
        <end position="80"/>
    </location>
</feature>
<organism evidence="3 4">
    <name type="scientific">Candidatus Sulfuritelmatomonas gaucii</name>
    <dbReference type="NCBI Taxonomy" id="2043161"/>
    <lineage>
        <taxon>Bacteria</taxon>
        <taxon>Pseudomonadati</taxon>
        <taxon>Acidobacteriota</taxon>
        <taxon>Terriglobia</taxon>
        <taxon>Terriglobales</taxon>
        <taxon>Acidobacteriaceae</taxon>
        <taxon>Candidatus Sulfuritelmatomonas</taxon>
    </lineage>
</organism>
<dbReference type="GO" id="GO:0000155">
    <property type="term" value="F:phosphorelay sensor kinase activity"/>
    <property type="evidence" value="ECO:0007669"/>
    <property type="project" value="InterPro"/>
</dbReference>
<sequence length="371" mass="40367">MNDSIDTKQTDATCCKEPAHGFGSYLLTAAWLIPGATILIALLFYSLGYLNLSRTVQHILAIFIYSVCIALPSMALTTWVSVRFTVRFPRAIVLIQALCLVATASAGSFVAAYIVCGVGISPRTALWTEFKGSLTFSIIITLAIGLSIATYETLRHRLQEAEIELRTRQVEQERAYKLLAEARLSSLESSIHPHFLFNTLNSIAALIPTNPQHAEAMVGKLASLLRFSLNAQQGGLVPLQQELKIVRDYLEIESTRFGPRLRYEILIPDSLGSIKVPPLALETLVENSVKHVAAQRTEGAKIQIAGKVDAGTLRLKVSDDGPGFSLDATAPEHGLGNLAARLELLFGSAGHLDVARENDMTVVRISFPAES</sequence>
<dbReference type="InterPro" id="IPR050640">
    <property type="entry name" value="Bact_2-comp_sensor_kinase"/>
</dbReference>
<dbReference type="GO" id="GO:0016020">
    <property type="term" value="C:membrane"/>
    <property type="evidence" value="ECO:0007669"/>
    <property type="project" value="InterPro"/>
</dbReference>
<dbReference type="PANTHER" id="PTHR34220:SF7">
    <property type="entry name" value="SENSOR HISTIDINE KINASE YPDA"/>
    <property type="match status" value="1"/>
</dbReference>
<dbReference type="SUPFAM" id="SSF55874">
    <property type="entry name" value="ATPase domain of HSP90 chaperone/DNA topoisomerase II/histidine kinase"/>
    <property type="match status" value="1"/>
</dbReference>
<dbReference type="InterPro" id="IPR036890">
    <property type="entry name" value="HATPase_C_sf"/>
</dbReference>
<evidence type="ECO:0000313" key="4">
    <source>
        <dbReference type="Proteomes" id="UP000239735"/>
    </source>
</evidence>
<keyword evidence="3" id="KW-0418">Kinase</keyword>
<keyword evidence="3" id="KW-0808">Transferase</keyword>
<gene>
    <name evidence="3" type="ORF">SBA5_540084</name>
</gene>
<dbReference type="Pfam" id="PF06580">
    <property type="entry name" value="His_kinase"/>
    <property type="match status" value="1"/>
</dbReference>
<feature type="domain" description="Signal transduction histidine kinase internal region" evidence="2">
    <location>
        <begin position="182"/>
        <end position="261"/>
    </location>
</feature>
<feature type="transmembrane region" description="Helical" evidence="1">
    <location>
        <begin position="25"/>
        <end position="47"/>
    </location>
</feature>
<evidence type="ECO:0000313" key="3">
    <source>
        <dbReference type="EMBL" id="SPE26326.1"/>
    </source>
</evidence>
<reference evidence="4" key="1">
    <citation type="submission" date="2018-02" db="EMBL/GenBank/DDBJ databases">
        <authorList>
            <person name="Hausmann B."/>
        </authorList>
    </citation>
    <scope>NUCLEOTIDE SEQUENCE [LARGE SCALE GENOMIC DNA]</scope>
    <source>
        <strain evidence="4">Peat soil MAG SbA5</strain>
    </source>
</reference>
<evidence type="ECO:0000259" key="2">
    <source>
        <dbReference type="Pfam" id="PF06580"/>
    </source>
</evidence>
<feature type="transmembrane region" description="Helical" evidence="1">
    <location>
        <begin position="92"/>
        <end position="120"/>
    </location>
</feature>
<proteinExistence type="predicted"/>
<keyword evidence="1" id="KW-1133">Transmembrane helix</keyword>
<evidence type="ECO:0000256" key="1">
    <source>
        <dbReference type="SAM" id="Phobius"/>
    </source>
</evidence>
<feature type="transmembrane region" description="Helical" evidence="1">
    <location>
        <begin position="132"/>
        <end position="151"/>
    </location>
</feature>
<dbReference type="InterPro" id="IPR010559">
    <property type="entry name" value="Sig_transdc_His_kin_internal"/>
</dbReference>
<name>A0A2N9LSV0_9BACT</name>
<dbReference type="AlphaFoldDB" id="A0A2N9LSV0"/>
<dbReference type="EMBL" id="OKRB01000113">
    <property type="protein sequence ID" value="SPE26326.1"/>
    <property type="molecule type" value="Genomic_DNA"/>
</dbReference>
<accession>A0A2N9LSV0</accession>